<sequence length="304" mass="35101">MKIYLTKIYLLILLVSLQFFQAKAQSVQNAEVEDKFIKQANTVWAEGEYDKAIILYENILDEKPDQYMLYENLVKAYAYLGMFETAEERAGELYGQYPDDAMMIGSEKCRLGLIYTMQNRNDEALRAVEQMIEISDPAKIFPGAPTCAFFFQTKAGEYEKASVNIEKLLKVVENAGTWRYLFLMYAAYVHDKLGEAEKSQRYLSELRQGMEMLQSSGALQSINNEQGAEIFIYIADYYAFIGEDEKAIASLQQHLNAGGRQYYWIKNVSPFSSELKENPEYLDILSKMKEDIDRMRSNIEAHKF</sequence>
<dbReference type="OrthoDB" id="9785181at2"/>
<feature type="chain" id="PRO_5011495158" evidence="1">
    <location>
        <begin position="25"/>
        <end position="304"/>
    </location>
</feature>
<dbReference type="Proteomes" id="UP000199296">
    <property type="component" value="Unassembled WGS sequence"/>
</dbReference>
<keyword evidence="1" id="KW-0732">Signal</keyword>
<name>A0A1G7XIH8_9FLAO</name>
<gene>
    <name evidence="2" type="ORF">SAMN04488027_108139</name>
</gene>
<evidence type="ECO:0000313" key="3">
    <source>
        <dbReference type="Proteomes" id="UP000199296"/>
    </source>
</evidence>
<evidence type="ECO:0000313" key="2">
    <source>
        <dbReference type="EMBL" id="SDG84018.1"/>
    </source>
</evidence>
<dbReference type="AlphaFoldDB" id="A0A1G7XIH8"/>
<protein>
    <submittedName>
        <fullName evidence="2">Uncharacterized protein</fullName>
    </submittedName>
</protein>
<dbReference type="RefSeq" id="WP_093368212.1">
    <property type="nucleotide sequence ID" value="NZ_FNCW01000008.1"/>
</dbReference>
<dbReference type="SUPFAM" id="SSF48452">
    <property type="entry name" value="TPR-like"/>
    <property type="match status" value="1"/>
</dbReference>
<dbReference type="Gene3D" id="1.25.40.10">
    <property type="entry name" value="Tetratricopeptide repeat domain"/>
    <property type="match status" value="1"/>
</dbReference>
<reference evidence="2 3" key="1">
    <citation type="submission" date="2016-10" db="EMBL/GenBank/DDBJ databases">
        <authorList>
            <person name="de Groot N.N."/>
        </authorList>
    </citation>
    <scope>NUCLEOTIDE SEQUENCE [LARGE SCALE GENOMIC DNA]</scope>
    <source>
        <strain evidence="2 3">DSM 19803</strain>
    </source>
</reference>
<evidence type="ECO:0000256" key="1">
    <source>
        <dbReference type="SAM" id="SignalP"/>
    </source>
</evidence>
<keyword evidence="3" id="KW-1185">Reference proteome</keyword>
<dbReference type="InterPro" id="IPR011990">
    <property type="entry name" value="TPR-like_helical_dom_sf"/>
</dbReference>
<organism evidence="2 3">
    <name type="scientific">Psychroflexus sediminis</name>
    <dbReference type="NCBI Taxonomy" id="470826"/>
    <lineage>
        <taxon>Bacteria</taxon>
        <taxon>Pseudomonadati</taxon>
        <taxon>Bacteroidota</taxon>
        <taxon>Flavobacteriia</taxon>
        <taxon>Flavobacteriales</taxon>
        <taxon>Flavobacteriaceae</taxon>
        <taxon>Psychroflexus</taxon>
    </lineage>
</organism>
<accession>A0A1G7XIH8</accession>
<dbReference type="EMBL" id="FNCW01000008">
    <property type="protein sequence ID" value="SDG84018.1"/>
    <property type="molecule type" value="Genomic_DNA"/>
</dbReference>
<proteinExistence type="predicted"/>
<feature type="signal peptide" evidence="1">
    <location>
        <begin position="1"/>
        <end position="24"/>
    </location>
</feature>